<dbReference type="InterPro" id="IPR016050">
    <property type="entry name" value="Proteasome_bsu_CS"/>
</dbReference>
<keyword evidence="4" id="KW-0888">Threonine protease</keyword>
<dbReference type="PANTHER" id="PTHR32194">
    <property type="entry name" value="METALLOPROTEASE TLDD"/>
    <property type="match status" value="1"/>
</dbReference>
<evidence type="ECO:0000256" key="4">
    <source>
        <dbReference type="ARBA" id="ARBA00022698"/>
    </source>
</evidence>
<dbReference type="InterPro" id="IPR001353">
    <property type="entry name" value="Proteasome_sua/b"/>
</dbReference>
<keyword evidence="5" id="KW-0378">Hydrolase</keyword>
<dbReference type="AlphaFoldDB" id="A0ABD3QA33"/>
<evidence type="ECO:0000256" key="8">
    <source>
        <dbReference type="RuleBase" id="RU004203"/>
    </source>
</evidence>
<evidence type="ECO:0000256" key="7">
    <source>
        <dbReference type="ARBA" id="ARBA00023242"/>
    </source>
</evidence>
<keyword evidence="2 8" id="KW-0963">Cytoplasm</keyword>
<proteinExistence type="inferred from homology"/>
<dbReference type="PANTHER" id="PTHR32194:SF4">
    <property type="entry name" value="PROTEASOME SUBUNIT BETA TYPE-7"/>
    <property type="match status" value="1"/>
</dbReference>
<dbReference type="Proteomes" id="UP001530400">
    <property type="component" value="Unassembled WGS sequence"/>
</dbReference>
<accession>A0ABD3QA33</accession>
<dbReference type="CDD" id="cd03763">
    <property type="entry name" value="proteasome_beta_type_7"/>
    <property type="match status" value="1"/>
</dbReference>
<sequence>MSEFTLAPTASTAAPTGFSFDLTHRNALIESSSSTSSSNIPAKLPKALKTGTTIVGLVYKNGIVLGADTRSTNDTTVADKNCQKIHYIAPNIYCCGAGTAADTEKTTDAISSQMELLRLNTHSESRVVTACTLLKRMLFRYQGYISAALILGGCDVDGPHLYQIYPHGSTGKLPFTTMGSGSLAAIAVFEEGYKDDLEEGEAVELVKRAILAGVWNDLGSGSNVDTCVIRMDGSVEHGRNCVMPNEVGELRKKVRRSDVLNMRSGTTAVLGETFRKRMGGGVTLEDVVVTEMET</sequence>
<dbReference type="GO" id="GO:0000502">
    <property type="term" value="C:proteasome complex"/>
    <property type="evidence" value="ECO:0007669"/>
    <property type="project" value="UniProtKB-KW"/>
</dbReference>
<keyword evidence="3" id="KW-0645">Protease</keyword>
<comment type="function">
    <text evidence="8">Component of the proteasome, a multicatalytic proteinase complex which is characterized by its ability to cleave peptides with Arg, Phe, Tyr, Leu, and Glu adjacent to the leaving group at neutral or slightly basic pH. The proteasome has an ATP-dependent proteolytic activity.</text>
</comment>
<reference evidence="9 10" key="1">
    <citation type="submission" date="2024-10" db="EMBL/GenBank/DDBJ databases">
        <title>Updated reference genomes for cyclostephanoid diatoms.</title>
        <authorList>
            <person name="Roberts W.R."/>
            <person name="Alverson A.J."/>
        </authorList>
    </citation>
    <scope>NUCLEOTIDE SEQUENCE [LARGE SCALE GENOMIC DNA]</scope>
    <source>
        <strain evidence="9 10">AJA010-31</strain>
    </source>
</reference>
<dbReference type="EMBL" id="JALLPJ020000264">
    <property type="protein sequence ID" value="KAL3797228.1"/>
    <property type="molecule type" value="Genomic_DNA"/>
</dbReference>
<dbReference type="InterPro" id="IPR023333">
    <property type="entry name" value="Proteasome_suB-type"/>
</dbReference>
<dbReference type="GO" id="GO:0005634">
    <property type="term" value="C:nucleus"/>
    <property type="evidence" value="ECO:0007669"/>
    <property type="project" value="UniProtKB-SubCell"/>
</dbReference>
<comment type="catalytic activity">
    <reaction evidence="1">
        <text>Cleavage of peptide bonds with very broad specificity.</text>
        <dbReference type="EC" id="3.4.25.1"/>
    </reaction>
</comment>
<dbReference type="InterPro" id="IPR029055">
    <property type="entry name" value="Ntn_hydrolases_N"/>
</dbReference>
<keyword evidence="10" id="KW-1185">Reference proteome</keyword>
<dbReference type="SUPFAM" id="SSF56235">
    <property type="entry name" value="N-terminal nucleophile aminohydrolases (Ntn hydrolases)"/>
    <property type="match status" value="1"/>
</dbReference>
<gene>
    <name evidence="9" type="ORF">ACHAWO_000657</name>
</gene>
<comment type="similarity">
    <text evidence="8">Belongs to the peptidase T1B family.</text>
</comment>
<evidence type="ECO:0000256" key="1">
    <source>
        <dbReference type="ARBA" id="ARBA00001198"/>
    </source>
</evidence>
<evidence type="ECO:0000256" key="6">
    <source>
        <dbReference type="ARBA" id="ARBA00022942"/>
    </source>
</evidence>
<dbReference type="GO" id="GO:0004298">
    <property type="term" value="F:threonine-type endopeptidase activity"/>
    <property type="evidence" value="ECO:0007669"/>
    <property type="project" value="UniProtKB-KW"/>
</dbReference>
<comment type="subcellular location">
    <subcellularLocation>
        <location evidence="8">Cytoplasm</location>
    </subcellularLocation>
    <subcellularLocation>
        <location evidence="8">Nucleus</location>
    </subcellularLocation>
</comment>
<evidence type="ECO:0000256" key="3">
    <source>
        <dbReference type="ARBA" id="ARBA00022670"/>
    </source>
</evidence>
<evidence type="ECO:0000256" key="5">
    <source>
        <dbReference type="ARBA" id="ARBA00022801"/>
    </source>
</evidence>
<dbReference type="PROSITE" id="PS00854">
    <property type="entry name" value="PROTEASOME_BETA_1"/>
    <property type="match status" value="1"/>
</dbReference>
<name>A0ABD3QA33_9STRA</name>
<dbReference type="Gene3D" id="3.60.20.10">
    <property type="entry name" value="Glutamine Phosphoribosylpyrophosphate, subunit 1, domain 1"/>
    <property type="match status" value="1"/>
</dbReference>
<evidence type="ECO:0000256" key="2">
    <source>
        <dbReference type="ARBA" id="ARBA00022490"/>
    </source>
</evidence>
<organism evidence="9 10">
    <name type="scientific">Cyclotella atomus</name>
    <dbReference type="NCBI Taxonomy" id="382360"/>
    <lineage>
        <taxon>Eukaryota</taxon>
        <taxon>Sar</taxon>
        <taxon>Stramenopiles</taxon>
        <taxon>Ochrophyta</taxon>
        <taxon>Bacillariophyta</taxon>
        <taxon>Coscinodiscophyceae</taxon>
        <taxon>Thalassiosirophycidae</taxon>
        <taxon>Stephanodiscales</taxon>
        <taxon>Stephanodiscaceae</taxon>
        <taxon>Cyclotella</taxon>
    </lineage>
</organism>
<keyword evidence="6 8" id="KW-0647">Proteasome</keyword>
<comment type="caution">
    <text evidence="9">The sequence shown here is derived from an EMBL/GenBank/DDBJ whole genome shotgun (WGS) entry which is preliminary data.</text>
</comment>
<protein>
    <recommendedName>
        <fullName evidence="8">Proteasome subunit beta</fullName>
    </recommendedName>
</protein>
<comment type="subunit">
    <text evidence="8">Component of the proteasome complex.</text>
</comment>
<dbReference type="GO" id="GO:0006508">
    <property type="term" value="P:proteolysis"/>
    <property type="evidence" value="ECO:0007669"/>
    <property type="project" value="UniProtKB-KW"/>
</dbReference>
<dbReference type="PROSITE" id="PS51476">
    <property type="entry name" value="PROTEASOME_BETA_2"/>
    <property type="match status" value="1"/>
</dbReference>
<dbReference type="Pfam" id="PF00227">
    <property type="entry name" value="Proteasome"/>
    <property type="match status" value="1"/>
</dbReference>
<evidence type="ECO:0000313" key="10">
    <source>
        <dbReference type="Proteomes" id="UP001530400"/>
    </source>
</evidence>
<dbReference type="FunFam" id="3.60.20.10:FF:000005">
    <property type="entry name" value="Proteasome subunit beta type-2"/>
    <property type="match status" value="1"/>
</dbReference>
<keyword evidence="7 8" id="KW-0539">Nucleus</keyword>
<evidence type="ECO:0000313" key="9">
    <source>
        <dbReference type="EMBL" id="KAL3797228.1"/>
    </source>
</evidence>
<dbReference type="GO" id="GO:0005737">
    <property type="term" value="C:cytoplasm"/>
    <property type="evidence" value="ECO:0007669"/>
    <property type="project" value="UniProtKB-SubCell"/>
</dbReference>